<gene>
    <name evidence="5" type="ORF">OBBRIDRAFT_793583</name>
</gene>
<dbReference type="SUPFAM" id="SSF51445">
    <property type="entry name" value="(Trans)glycosidases"/>
    <property type="match status" value="1"/>
</dbReference>
<accession>A0A8E2AXY2</accession>
<dbReference type="Proteomes" id="UP000250043">
    <property type="component" value="Unassembled WGS sequence"/>
</dbReference>
<feature type="signal peptide" evidence="3">
    <location>
        <begin position="1"/>
        <end position="18"/>
    </location>
</feature>
<keyword evidence="6" id="KW-1185">Reference proteome</keyword>
<keyword evidence="3" id="KW-0732">Signal</keyword>
<evidence type="ECO:0000256" key="3">
    <source>
        <dbReference type="SAM" id="SignalP"/>
    </source>
</evidence>
<feature type="transmembrane region" description="Helical" evidence="2">
    <location>
        <begin position="652"/>
        <end position="673"/>
    </location>
</feature>
<dbReference type="InterPro" id="IPR031728">
    <property type="entry name" value="GlcAase_C"/>
</dbReference>
<dbReference type="InterPro" id="IPR052974">
    <property type="entry name" value="GH79_Enzymes"/>
</dbReference>
<evidence type="ECO:0000256" key="1">
    <source>
        <dbReference type="SAM" id="MobiDB-lite"/>
    </source>
</evidence>
<dbReference type="InterPro" id="IPR017853">
    <property type="entry name" value="GH"/>
</dbReference>
<evidence type="ECO:0000256" key="2">
    <source>
        <dbReference type="SAM" id="Phobius"/>
    </source>
</evidence>
<feature type="region of interest" description="Disordered" evidence="1">
    <location>
        <begin position="625"/>
        <end position="650"/>
    </location>
</feature>
<name>A0A8E2AXY2_9APHY</name>
<sequence length="678" mass="70968">MLPFQLLLLGAALTPAHAVTVYGVQGVLQGVATGGASASVTYTSDTAAGTAVFDPGNYTGDAAFNPVILAPPPLPSPAPPTQFTVQLPNNAQNQPGLSIPQSGSFLGFSIEMSVVTQVIGLNSTFLQVPFLNLMALVAERGGSVRIRVGGNTQETATVVPSLADGKMIEKDKEDSSNPTETPTLLLTPELMYMMNNISALVNVKWYLGIPFNDTSHLRLQIAEYGEGILGDNILGFQLGNEPDLYVAHDHRPPGWNETNYFNEFGLVIDAIGEDSSIPVKNNLIAPSVSGTWSPEDVWNTGFIPAYQSSLGALAVEHYPDDNCAAAFPNAGFGPPKDPQNVFPEYLNHGAGQSIVAPYIASTALAQTYGKPFLMFETNTASCGGFPGVSDSFGSALWGIDYGLQMAYVNFTGALIHVGGVDDSYNPFTPPPTNMSSFEQWTIGPIFYANLVVAEALGTSSTSQVLDLNMNGGNTYTPGYGIWENGQLARLVLINFMTDPSGASSYTATISVGGVNGESNATPASVRVKMLQAESVAVKENITWAGQTLGGRFQADGRLQGDEDVQTISCDQTQNTCQVTVPAPGVALVFLTDEAFEESTPSTTQTFATTAVTKTANTATVPASVLATSNGDSGADRESLTSTSKGSSGASRAIVGAPGVASLIALLASVFVFASAARR</sequence>
<dbReference type="EMBL" id="KV722411">
    <property type="protein sequence ID" value="OCH90122.1"/>
    <property type="molecule type" value="Genomic_DNA"/>
</dbReference>
<feature type="chain" id="PRO_5034179080" description="Beta-glucuronidase C-terminal domain-containing protein" evidence="3">
    <location>
        <begin position="19"/>
        <end position="678"/>
    </location>
</feature>
<evidence type="ECO:0000259" key="4">
    <source>
        <dbReference type="Pfam" id="PF16862"/>
    </source>
</evidence>
<dbReference type="PANTHER" id="PTHR36183">
    <property type="entry name" value="BETA-GLUCURONIDASE"/>
    <property type="match status" value="1"/>
</dbReference>
<protein>
    <recommendedName>
        <fullName evidence="4">Beta-glucuronidase C-terminal domain-containing protein</fullName>
    </recommendedName>
</protein>
<feature type="domain" description="Beta-glucuronidase C-terminal" evidence="4">
    <location>
        <begin position="478"/>
        <end position="587"/>
    </location>
</feature>
<organism evidence="5 6">
    <name type="scientific">Obba rivulosa</name>
    <dbReference type="NCBI Taxonomy" id="1052685"/>
    <lineage>
        <taxon>Eukaryota</taxon>
        <taxon>Fungi</taxon>
        <taxon>Dikarya</taxon>
        <taxon>Basidiomycota</taxon>
        <taxon>Agaricomycotina</taxon>
        <taxon>Agaricomycetes</taxon>
        <taxon>Polyporales</taxon>
        <taxon>Gelatoporiaceae</taxon>
        <taxon>Obba</taxon>
    </lineage>
</organism>
<dbReference type="AlphaFoldDB" id="A0A8E2AXY2"/>
<dbReference type="Gene3D" id="3.20.20.80">
    <property type="entry name" value="Glycosidases"/>
    <property type="match status" value="1"/>
</dbReference>
<keyword evidence="2" id="KW-1133">Transmembrane helix</keyword>
<dbReference type="Pfam" id="PF16862">
    <property type="entry name" value="Glyco_hydro_79C"/>
    <property type="match status" value="1"/>
</dbReference>
<evidence type="ECO:0000313" key="5">
    <source>
        <dbReference type="EMBL" id="OCH90122.1"/>
    </source>
</evidence>
<reference evidence="5 6" key="1">
    <citation type="submission" date="2016-07" db="EMBL/GenBank/DDBJ databases">
        <title>Draft genome of the white-rot fungus Obba rivulosa 3A-2.</title>
        <authorList>
            <consortium name="DOE Joint Genome Institute"/>
            <person name="Miettinen O."/>
            <person name="Riley R."/>
            <person name="Acob R."/>
            <person name="Barry K."/>
            <person name="Cullen D."/>
            <person name="De Vries R."/>
            <person name="Hainaut M."/>
            <person name="Hatakka A."/>
            <person name="Henrissat B."/>
            <person name="Hilden K."/>
            <person name="Kuo R."/>
            <person name="Labutti K."/>
            <person name="Lipzen A."/>
            <person name="Makela M.R."/>
            <person name="Sandor L."/>
            <person name="Spatafora J.W."/>
            <person name="Grigoriev I.V."/>
            <person name="Hibbett D.S."/>
        </authorList>
    </citation>
    <scope>NUCLEOTIDE SEQUENCE [LARGE SCALE GENOMIC DNA]</scope>
    <source>
        <strain evidence="5 6">3A-2</strain>
    </source>
</reference>
<evidence type="ECO:0000313" key="6">
    <source>
        <dbReference type="Proteomes" id="UP000250043"/>
    </source>
</evidence>
<keyword evidence="2" id="KW-0472">Membrane</keyword>
<dbReference type="PANTHER" id="PTHR36183:SF2">
    <property type="entry name" value="BETA-GLUCURONIDASE C-TERMINAL DOMAIN-CONTAINING PROTEIN"/>
    <property type="match status" value="1"/>
</dbReference>
<proteinExistence type="predicted"/>
<feature type="compositionally biased region" description="Polar residues" evidence="1">
    <location>
        <begin position="639"/>
        <end position="649"/>
    </location>
</feature>
<keyword evidence="2" id="KW-0812">Transmembrane</keyword>
<dbReference type="OrthoDB" id="2796951at2759"/>